<keyword evidence="6" id="KW-1185">Reference proteome</keyword>
<reference evidence="5 6" key="1">
    <citation type="submission" date="2010-12" db="EMBL/GenBank/DDBJ databases">
        <title>Complete sequence of Bacillus cellulosilyticus DSM 2522.</title>
        <authorList>
            <consortium name="US DOE Joint Genome Institute"/>
            <person name="Lucas S."/>
            <person name="Copeland A."/>
            <person name="Lapidus A."/>
            <person name="Cheng J.-F."/>
            <person name="Bruce D."/>
            <person name="Goodwin L."/>
            <person name="Pitluck S."/>
            <person name="Chertkov O."/>
            <person name="Detter J.C."/>
            <person name="Han C."/>
            <person name="Tapia R."/>
            <person name="Land M."/>
            <person name="Hauser L."/>
            <person name="Jeffries C."/>
            <person name="Kyrpides N."/>
            <person name="Ivanova N."/>
            <person name="Mikhailova N."/>
            <person name="Brumm P."/>
            <person name="Mead D."/>
            <person name="Woyke T."/>
        </authorList>
    </citation>
    <scope>NUCLEOTIDE SEQUENCE [LARGE SCALE GENOMIC DNA]</scope>
    <source>
        <strain evidence="6">ATCC 21833 / DSM 2522 / FERM P-1141 / JCM 9156 / N-4</strain>
    </source>
</reference>
<dbReference type="InterPro" id="IPR047201">
    <property type="entry name" value="ERI-1_3'hExo-like"/>
</dbReference>
<protein>
    <submittedName>
        <fullName evidence="5">Exonuclease RNase T and DNA polymerase III</fullName>
    </submittedName>
</protein>
<dbReference type="SUPFAM" id="SSF53098">
    <property type="entry name" value="Ribonuclease H-like"/>
    <property type="match status" value="1"/>
</dbReference>
<dbReference type="EMBL" id="CP002394">
    <property type="protein sequence ID" value="ADU30392.1"/>
    <property type="molecule type" value="Genomic_DNA"/>
</dbReference>
<evidence type="ECO:0000259" key="4">
    <source>
        <dbReference type="SMART" id="SM00479"/>
    </source>
</evidence>
<dbReference type="PANTHER" id="PTHR23044">
    <property type="entry name" value="3'-5' EXONUCLEASE ERI1-RELATED"/>
    <property type="match status" value="1"/>
</dbReference>
<dbReference type="PANTHER" id="PTHR23044:SF61">
    <property type="entry name" value="3'-5' EXORIBONUCLEASE 1-RELATED"/>
    <property type="match status" value="1"/>
</dbReference>
<feature type="domain" description="Exonuclease" evidence="4">
    <location>
        <begin position="2"/>
        <end position="179"/>
    </location>
</feature>
<dbReference type="STRING" id="649639.Bcell_2131"/>
<dbReference type="CDD" id="cd06133">
    <property type="entry name" value="ERI-1_3'hExo_like"/>
    <property type="match status" value="1"/>
</dbReference>
<evidence type="ECO:0000256" key="1">
    <source>
        <dbReference type="ARBA" id="ARBA00022722"/>
    </source>
</evidence>
<dbReference type="GO" id="GO:0000175">
    <property type="term" value="F:3'-5'-RNA exonuclease activity"/>
    <property type="evidence" value="ECO:0007669"/>
    <property type="project" value="InterPro"/>
</dbReference>
<dbReference type="InterPro" id="IPR036397">
    <property type="entry name" value="RNaseH_sf"/>
</dbReference>
<dbReference type="RefSeq" id="WP_013488728.1">
    <property type="nucleotide sequence ID" value="NC_014829.1"/>
</dbReference>
<dbReference type="SMART" id="SM00479">
    <property type="entry name" value="EXOIII"/>
    <property type="match status" value="1"/>
</dbReference>
<evidence type="ECO:0000313" key="5">
    <source>
        <dbReference type="EMBL" id="ADU30392.1"/>
    </source>
</evidence>
<dbReference type="AlphaFoldDB" id="E6U1M9"/>
<dbReference type="KEGG" id="bco:Bcell_2131"/>
<keyword evidence="2" id="KW-0378">Hydrolase</keyword>
<dbReference type="Gene3D" id="3.30.420.10">
    <property type="entry name" value="Ribonuclease H-like superfamily/Ribonuclease H"/>
    <property type="match status" value="1"/>
</dbReference>
<dbReference type="InterPro" id="IPR051274">
    <property type="entry name" value="3-5_Exoribonuclease"/>
</dbReference>
<dbReference type="OrthoDB" id="159416at2"/>
<dbReference type="Proteomes" id="UP000001401">
    <property type="component" value="Chromosome"/>
</dbReference>
<accession>E6U1M9</accession>
<keyword evidence="1" id="KW-0540">Nuclease</keyword>
<dbReference type="HOGENOM" id="CLU_037266_3_3_9"/>
<evidence type="ECO:0000313" key="6">
    <source>
        <dbReference type="Proteomes" id="UP000001401"/>
    </source>
</evidence>
<dbReference type="GO" id="GO:0003676">
    <property type="term" value="F:nucleic acid binding"/>
    <property type="evidence" value="ECO:0007669"/>
    <property type="project" value="InterPro"/>
</dbReference>
<dbReference type="eggNOG" id="COG5018">
    <property type="taxonomic scope" value="Bacteria"/>
</dbReference>
<name>E6U1M9_EVAC2</name>
<sequence length="256" mass="30189">MDVIVFDLETTRNMNRSSMQYIIEIGAVKLVNRGGKLSYHSRFQAYVLPPNKYVSKADREFIHASKMDFKHAKKLRDTMRQFIHWIGNKPYYLCAWSTSDLHILVRNYVYGQKYNLSWIENYNDLQQKFGEMININRQISLTDSLKMSGIKLEGNQHSAIDDAMNTAKILLTYQSHIPLDMNSQSSLFSQFVVFLYSKCSSCNEVKYYTEFPIKKRGKSNRGKCNECLVKKRRYKKLMKLVKTLRHVMYSKRCNEH</sequence>
<evidence type="ECO:0000256" key="3">
    <source>
        <dbReference type="ARBA" id="ARBA00022839"/>
    </source>
</evidence>
<organism evidence="5 6">
    <name type="scientific">Evansella cellulosilytica (strain ATCC 21833 / DSM 2522 / FERM P-1141 / JCM 9156 / N-4)</name>
    <name type="common">Bacillus cellulosilyticus</name>
    <dbReference type="NCBI Taxonomy" id="649639"/>
    <lineage>
        <taxon>Bacteria</taxon>
        <taxon>Bacillati</taxon>
        <taxon>Bacillota</taxon>
        <taxon>Bacilli</taxon>
        <taxon>Bacillales</taxon>
        <taxon>Bacillaceae</taxon>
        <taxon>Evansella</taxon>
    </lineage>
</organism>
<gene>
    <name evidence="5" type="ordered locus">Bcell_2131</name>
</gene>
<keyword evidence="3 5" id="KW-0269">Exonuclease</keyword>
<dbReference type="InterPro" id="IPR013520">
    <property type="entry name" value="Ribonucl_H"/>
</dbReference>
<dbReference type="Pfam" id="PF00929">
    <property type="entry name" value="RNase_T"/>
    <property type="match status" value="1"/>
</dbReference>
<proteinExistence type="predicted"/>
<evidence type="ECO:0000256" key="2">
    <source>
        <dbReference type="ARBA" id="ARBA00022801"/>
    </source>
</evidence>
<dbReference type="InterPro" id="IPR012337">
    <property type="entry name" value="RNaseH-like_sf"/>
</dbReference>